<protein>
    <submittedName>
        <fullName evidence="7">8-oxo-dGTP diphosphatase</fullName>
    </submittedName>
</protein>
<dbReference type="PANTHER" id="PTHR43758">
    <property type="entry name" value="7,8-DIHYDRO-8-OXOGUANINE TRIPHOSPHATASE"/>
    <property type="match status" value="1"/>
</dbReference>
<dbReference type="PROSITE" id="PS51462">
    <property type="entry name" value="NUDIX"/>
    <property type="match status" value="1"/>
</dbReference>
<organism evidence="7 8">
    <name type="scientific">Hominenteromicrobium mulieris</name>
    <dbReference type="NCBI Taxonomy" id="2885357"/>
    <lineage>
        <taxon>Bacteria</taxon>
        <taxon>Bacillati</taxon>
        <taxon>Bacillota</taxon>
        <taxon>Clostridia</taxon>
        <taxon>Eubacteriales</taxon>
        <taxon>Oscillospiraceae</taxon>
        <taxon>Hominenteromicrobium</taxon>
    </lineage>
</organism>
<dbReference type="EMBL" id="JAJEQC010000002">
    <property type="protein sequence ID" value="MCC2135995.1"/>
    <property type="molecule type" value="Genomic_DNA"/>
</dbReference>
<dbReference type="CDD" id="cd18875">
    <property type="entry name" value="NUDIX_Hydrolase"/>
    <property type="match status" value="1"/>
</dbReference>
<keyword evidence="4" id="KW-0378">Hydrolase</keyword>
<feature type="domain" description="Nudix hydrolase" evidence="6">
    <location>
        <begin position="6"/>
        <end position="131"/>
    </location>
</feature>
<evidence type="ECO:0000259" key="6">
    <source>
        <dbReference type="PROSITE" id="PS51462"/>
    </source>
</evidence>
<evidence type="ECO:0000256" key="2">
    <source>
        <dbReference type="ARBA" id="ARBA00005582"/>
    </source>
</evidence>
<evidence type="ECO:0000256" key="3">
    <source>
        <dbReference type="ARBA" id="ARBA00022723"/>
    </source>
</evidence>
<dbReference type="Gene3D" id="3.90.79.10">
    <property type="entry name" value="Nucleoside Triphosphate Pyrophosphohydrolase"/>
    <property type="match status" value="1"/>
</dbReference>
<name>A0AAE3DG94_9FIRM</name>
<dbReference type="GO" id="GO:0016818">
    <property type="term" value="F:hydrolase activity, acting on acid anhydrides, in phosphorus-containing anhydrides"/>
    <property type="evidence" value="ECO:0007669"/>
    <property type="project" value="TreeGrafter"/>
</dbReference>
<dbReference type="Pfam" id="PF00293">
    <property type="entry name" value="NUDIX"/>
    <property type="match status" value="1"/>
</dbReference>
<evidence type="ECO:0000256" key="1">
    <source>
        <dbReference type="ARBA" id="ARBA00001946"/>
    </source>
</evidence>
<accession>A0AAE3DG94</accession>
<dbReference type="SUPFAM" id="SSF55811">
    <property type="entry name" value="Nudix"/>
    <property type="match status" value="1"/>
</dbReference>
<proteinExistence type="inferred from homology"/>
<keyword evidence="5" id="KW-0460">Magnesium</keyword>
<dbReference type="InterPro" id="IPR015797">
    <property type="entry name" value="NUDIX_hydrolase-like_dom_sf"/>
</dbReference>
<dbReference type="GO" id="GO:0046872">
    <property type="term" value="F:metal ion binding"/>
    <property type="evidence" value="ECO:0007669"/>
    <property type="project" value="UniProtKB-KW"/>
</dbReference>
<sequence length="147" mass="16507">MGRKETVELTNMCMVEDGKGNVLVQNRLNPNWPGIVYPGGHVEAGESITASVVREVREETGLTVQNPTLCGVKQFWLDDGVRFIVFLFRADQFSGELHGSEEGDAFWLPRAELFEHQTAENFEGLVHVFETPECSEVYCKDGETHFA</sequence>
<dbReference type="RefSeq" id="WP_308448579.1">
    <property type="nucleotide sequence ID" value="NZ_JAJEQC010000002.1"/>
</dbReference>
<dbReference type="PANTHER" id="PTHR43758:SF2">
    <property type="entry name" value="OXIDIZED PURINE NUCLEOSIDE TRIPHOSPHATE HYDROLASE"/>
    <property type="match status" value="1"/>
</dbReference>
<dbReference type="Proteomes" id="UP001199424">
    <property type="component" value="Unassembled WGS sequence"/>
</dbReference>
<comment type="similarity">
    <text evidence="2">Belongs to the Nudix hydrolase family.</text>
</comment>
<keyword evidence="3" id="KW-0479">Metal-binding</keyword>
<dbReference type="AlphaFoldDB" id="A0AAE3DG94"/>
<dbReference type="GO" id="GO:0005737">
    <property type="term" value="C:cytoplasm"/>
    <property type="evidence" value="ECO:0007669"/>
    <property type="project" value="TreeGrafter"/>
</dbReference>
<keyword evidence="8" id="KW-1185">Reference proteome</keyword>
<evidence type="ECO:0000313" key="8">
    <source>
        <dbReference type="Proteomes" id="UP001199424"/>
    </source>
</evidence>
<dbReference type="InterPro" id="IPR000086">
    <property type="entry name" value="NUDIX_hydrolase_dom"/>
</dbReference>
<dbReference type="InterPro" id="IPR020476">
    <property type="entry name" value="Nudix_hydrolase"/>
</dbReference>
<comment type="caution">
    <text evidence="7">The sequence shown here is derived from an EMBL/GenBank/DDBJ whole genome shotgun (WGS) entry which is preliminary data.</text>
</comment>
<dbReference type="PRINTS" id="PR00502">
    <property type="entry name" value="NUDIXFAMILY"/>
</dbReference>
<evidence type="ECO:0000256" key="5">
    <source>
        <dbReference type="ARBA" id="ARBA00022842"/>
    </source>
</evidence>
<evidence type="ECO:0000313" key="7">
    <source>
        <dbReference type="EMBL" id="MCC2135995.1"/>
    </source>
</evidence>
<evidence type="ECO:0000256" key="4">
    <source>
        <dbReference type="ARBA" id="ARBA00022801"/>
    </source>
</evidence>
<gene>
    <name evidence="7" type="ORF">LKD31_03070</name>
</gene>
<reference evidence="7" key="1">
    <citation type="submission" date="2021-10" db="EMBL/GenBank/DDBJ databases">
        <title>Anaerobic single-cell dispensing facilitates the cultivation of human gut bacteria.</title>
        <authorList>
            <person name="Afrizal A."/>
        </authorList>
    </citation>
    <scope>NUCLEOTIDE SEQUENCE</scope>
    <source>
        <strain evidence="7">CLA-AA-H250</strain>
    </source>
</reference>
<comment type="cofactor">
    <cofactor evidence="1">
        <name>Mg(2+)</name>
        <dbReference type="ChEBI" id="CHEBI:18420"/>
    </cofactor>
</comment>